<dbReference type="eggNOG" id="COG0577">
    <property type="taxonomic scope" value="Bacteria"/>
</dbReference>
<keyword evidence="5 6" id="KW-0472">Membrane</keyword>
<comment type="caution">
    <text evidence="8">The sequence shown here is derived from an EMBL/GenBank/DDBJ whole genome shotgun (WGS) entry which is preliminary data.</text>
</comment>
<dbReference type="PANTHER" id="PTHR46795:SF3">
    <property type="entry name" value="ABC TRANSPORTER PERMEASE"/>
    <property type="match status" value="1"/>
</dbReference>
<dbReference type="RefSeq" id="WP_007062991.1">
    <property type="nucleotide sequence ID" value="NZ_ACVI01000090.1"/>
</dbReference>
<feature type="transmembrane region" description="Helical" evidence="6">
    <location>
        <begin position="147"/>
        <end position="167"/>
    </location>
</feature>
<dbReference type="Proteomes" id="UP000004198">
    <property type="component" value="Unassembled WGS sequence"/>
</dbReference>
<feature type="transmembrane region" description="Helical" evidence="6">
    <location>
        <begin position="105"/>
        <end position="127"/>
    </location>
</feature>
<dbReference type="Pfam" id="PF02687">
    <property type="entry name" value="FtsX"/>
    <property type="match status" value="1"/>
</dbReference>
<evidence type="ECO:0000256" key="4">
    <source>
        <dbReference type="ARBA" id="ARBA00022989"/>
    </source>
</evidence>
<dbReference type="EMBL" id="ACVI01000090">
    <property type="protein sequence ID" value="EET85444.1"/>
    <property type="molecule type" value="Genomic_DNA"/>
</dbReference>
<keyword evidence="2" id="KW-1003">Cell membrane</keyword>
<accession>C6PZ89</accession>
<evidence type="ECO:0000313" key="8">
    <source>
        <dbReference type="EMBL" id="EET85444.1"/>
    </source>
</evidence>
<dbReference type="AlphaFoldDB" id="C6PZ89"/>
<comment type="subcellular location">
    <subcellularLocation>
        <location evidence="1">Cell membrane</location>
        <topology evidence="1">Multi-pass membrane protein</topology>
    </subcellularLocation>
</comment>
<feature type="domain" description="ABC3 transporter permease C-terminal" evidence="7">
    <location>
        <begin position="62"/>
        <end position="165"/>
    </location>
</feature>
<reference evidence="8 9" key="1">
    <citation type="submission" date="2009-06" db="EMBL/GenBank/DDBJ databases">
        <title>The draft genome of Clostridium carboxidivorans P7.</title>
        <authorList>
            <consortium name="US DOE Joint Genome Institute (JGI-PGF)"/>
            <person name="Lucas S."/>
            <person name="Copeland A."/>
            <person name="Lapidus A."/>
            <person name="Glavina del Rio T."/>
            <person name="Tice H."/>
            <person name="Bruce D."/>
            <person name="Goodwin L."/>
            <person name="Pitluck S."/>
            <person name="Larimer F."/>
            <person name="Land M.L."/>
            <person name="Hauser L."/>
            <person name="Hemme C.L."/>
        </authorList>
    </citation>
    <scope>NUCLEOTIDE SEQUENCE [LARGE SCALE GENOMIC DNA]</scope>
    <source>
        <strain evidence="8 9">P7</strain>
    </source>
</reference>
<gene>
    <name evidence="8" type="ORF">CcarbDRAFT_4106</name>
</gene>
<protein>
    <recommendedName>
        <fullName evidence="7">ABC3 transporter permease C-terminal domain-containing protein</fullName>
    </recommendedName>
</protein>
<evidence type="ECO:0000256" key="2">
    <source>
        <dbReference type="ARBA" id="ARBA00022475"/>
    </source>
</evidence>
<feature type="transmembrane region" description="Helical" evidence="6">
    <location>
        <begin position="56"/>
        <end position="76"/>
    </location>
</feature>
<dbReference type="PANTHER" id="PTHR46795">
    <property type="entry name" value="ABC TRANSPORTER PERMEASE-RELATED-RELATED"/>
    <property type="match status" value="1"/>
</dbReference>
<name>C6PZ89_9CLOT</name>
<evidence type="ECO:0000259" key="7">
    <source>
        <dbReference type="Pfam" id="PF02687"/>
    </source>
</evidence>
<evidence type="ECO:0000313" key="9">
    <source>
        <dbReference type="Proteomes" id="UP000004198"/>
    </source>
</evidence>
<dbReference type="InterPro" id="IPR003838">
    <property type="entry name" value="ABC3_permease_C"/>
</dbReference>
<proteinExistence type="predicted"/>
<keyword evidence="3 6" id="KW-0812">Transmembrane</keyword>
<dbReference type="InterPro" id="IPR052536">
    <property type="entry name" value="ABC-4_Integral_Memb_Prot"/>
</dbReference>
<keyword evidence="9" id="KW-1185">Reference proteome</keyword>
<dbReference type="GO" id="GO:0005886">
    <property type="term" value="C:plasma membrane"/>
    <property type="evidence" value="ECO:0007669"/>
    <property type="project" value="UniProtKB-SubCell"/>
</dbReference>
<evidence type="ECO:0000256" key="3">
    <source>
        <dbReference type="ARBA" id="ARBA00022692"/>
    </source>
</evidence>
<evidence type="ECO:0000256" key="6">
    <source>
        <dbReference type="SAM" id="Phobius"/>
    </source>
</evidence>
<evidence type="ECO:0000256" key="5">
    <source>
        <dbReference type="ARBA" id="ARBA00023136"/>
    </source>
</evidence>
<dbReference type="OrthoDB" id="9781780at2"/>
<keyword evidence="4 6" id="KW-1133">Transmembrane helix</keyword>
<sequence>MTFINLAVNNVKKNFNNYIMYLVSAVFSVMIFYIFCSIAFNDVFVKLADNKPTVKLIFKASAIIVALFSFIFIWYSNSFFLKNRKREIGIYSMIGMEKKQIAKMLFYENLIIGSLSIVCGIILGVMFSKYFSLMLIYLMRETLNIKFAIVFKVFLHNYFSIFYTLLIKFYSQLQYNI</sequence>
<organism evidence="8 9">
    <name type="scientific">Clostridium carboxidivorans P7</name>
    <dbReference type="NCBI Taxonomy" id="536227"/>
    <lineage>
        <taxon>Bacteria</taxon>
        <taxon>Bacillati</taxon>
        <taxon>Bacillota</taxon>
        <taxon>Clostridia</taxon>
        <taxon>Eubacteriales</taxon>
        <taxon>Clostridiaceae</taxon>
        <taxon>Clostridium</taxon>
    </lineage>
</organism>
<evidence type="ECO:0000256" key="1">
    <source>
        <dbReference type="ARBA" id="ARBA00004651"/>
    </source>
</evidence>
<feature type="transmembrane region" description="Helical" evidence="6">
    <location>
        <begin position="18"/>
        <end position="40"/>
    </location>
</feature>